<dbReference type="CDD" id="cd16442">
    <property type="entry name" value="BPL"/>
    <property type="match status" value="1"/>
</dbReference>
<evidence type="ECO:0000259" key="2">
    <source>
        <dbReference type="PROSITE" id="PS51733"/>
    </source>
</evidence>
<proteinExistence type="predicted"/>
<dbReference type="InterPro" id="IPR045864">
    <property type="entry name" value="aa-tRNA-synth_II/BPL/LPL"/>
</dbReference>
<evidence type="ECO:0000313" key="4">
    <source>
        <dbReference type="Proteomes" id="UP000318995"/>
    </source>
</evidence>
<dbReference type="GO" id="GO:0005737">
    <property type="term" value="C:cytoplasm"/>
    <property type="evidence" value="ECO:0007669"/>
    <property type="project" value="TreeGrafter"/>
</dbReference>
<reference evidence="3 4" key="1">
    <citation type="submission" date="2019-02" db="EMBL/GenBank/DDBJ databases">
        <title>Deep-cultivation of Planctomycetes and their phenomic and genomic characterization uncovers novel biology.</title>
        <authorList>
            <person name="Wiegand S."/>
            <person name="Jogler M."/>
            <person name="Boedeker C."/>
            <person name="Pinto D."/>
            <person name="Vollmers J."/>
            <person name="Rivas-Marin E."/>
            <person name="Kohn T."/>
            <person name="Peeters S.H."/>
            <person name="Heuer A."/>
            <person name="Rast P."/>
            <person name="Oberbeckmann S."/>
            <person name="Bunk B."/>
            <person name="Jeske O."/>
            <person name="Meyerdierks A."/>
            <person name="Storesund J.E."/>
            <person name="Kallscheuer N."/>
            <person name="Luecker S."/>
            <person name="Lage O.M."/>
            <person name="Pohl T."/>
            <person name="Merkel B.J."/>
            <person name="Hornburger P."/>
            <person name="Mueller R.-W."/>
            <person name="Bruemmer F."/>
            <person name="Labrenz M."/>
            <person name="Spormann A.M."/>
            <person name="Op Den Camp H."/>
            <person name="Overmann J."/>
            <person name="Amann R."/>
            <person name="Jetten M.S.M."/>
            <person name="Mascher T."/>
            <person name="Medema M.H."/>
            <person name="Devos D.P."/>
            <person name="Kaster A.-K."/>
            <person name="Ovreas L."/>
            <person name="Rohde M."/>
            <person name="Galperin M.Y."/>
            <person name="Jogler C."/>
        </authorList>
    </citation>
    <scope>NUCLEOTIDE SEQUENCE [LARGE SCALE GENOMIC DNA]</scope>
    <source>
        <strain evidence="3 4">Pla111</strain>
    </source>
</reference>
<dbReference type="SUPFAM" id="SSF55681">
    <property type="entry name" value="Class II aaRS and biotin synthetases"/>
    <property type="match status" value="1"/>
</dbReference>
<name>A0A5C5WEX5_9BACT</name>
<comment type="caution">
    <text evidence="3">The sequence shown here is derived from an EMBL/GenBank/DDBJ whole genome shotgun (WGS) entry which is preliminary data.</text>
</comment>
<dbReference type="EC" id="6.3.4.15" evidence="3"/>
<dbReference type="InterPro" id="IPR004408">
    <property type="entry name" value="Biotin_CoA_COase_ligase"/>
</dbReference>
<organism evidence="3 4">
    <name type="scientific">Botrimarina hoheduenensis</name>
    <dbReference type="NCBI Taxonomy" id="2528000"/>
    <lineage>
        <taxon>Bacteria</taxon>
        <taxon>Pseudomonadati</taxon>
        <taxon>Planctomycetota</taxon>
        <taxon>Planctomycetia</taxon>
        <taxon>Pirellulales</taxon>
        <taxon>Lacipirellulaceae</taxon>
        <taxon>Botrimarina</taxon>
    </lineage>
</organism>
<evidence type="ECO:0000256" key="1">
    <source>
        <dbReference type="ARBA" id="ARBA00022598"/>
    </source>
</evidence>
<keyword evidence="4" id="KW-1185">Reference proteome</keyword>
<dbReference type="EMBL" id="SJPH01000001">
    <property type="protein sequence ID" value="TWT48629.1"/>
    <property type="molecule type" value="Genomic_DNA"/>
</dbReference>
<dbReference type="NCBIfam" id="TIGR00121">
    <property type="entry name" value="birA_ligase"/>
    <property type="match status" value="1"/>
</dbReference>
<evidence type="ECO:0000313" key="3">
    <source>
        <dbReference type="EMBL" id="TWT48629.1"/>
    </source>
</evidence>
<accession>A0A5C5WEX5</accession>
<dbReference type="Proteomes" id="UP000318995">
    <property type="component" value="Unassembled WGS sequence"/>
</dbReference>
<keyword evidence="1 3" id="KW-0436">Ligase</keyword>
<dbReference type="Pfam" id="PF03099">
    <property type="entry name" value="BPL_LplA_LipB"/>
    <property type="match status" value="1"/>
</dbReference>
<dbReference type="PANTHER" id="PTHR12835">
    <property type="entry name" value="BIOTIN PROTEIN LIGASE"/>
    <property type="match status" value="1"/>
</dbReference>
<dbReference type="RefSeq" id="WP_197524672.1">
    <property type="nucleotide sequence ID" value="NZ_SJPH01000001.1"/>
</dbReference>
<gene>
    <name evidence="3" type="primary">birA</name>
    <name evidence="3" type="ORF">Pla111_04040</name>
</gene>
<dbReference type="GO" id="GO:0004077">
    <property type="term" value="F:biotin--[biotin carboxyl-carrier protein] ligase activity"/>
    <property type="evidence" value="ECO:0007669"/>
    <property type="project" value="UniProtKB-EC"/>
</dbReference>
<dbReference type="PANTHER" id="PTHR12835:SF5">
    <property type="entry name" value="BIOTIN--PROTEIN LIGASE"/>
    <property type="match status" value="1"/>
</dbReference>
<dbReference type="PROSITE" id="PS51733">
    <property type="entry name" value="BPL_LPL_CATALYTIC"/>
    <property type="match status" value="1"/>
</dbReference>
<protein>
    <submittedName>
        <fullName evidence="3">Bifunctional ligase/repressor BirA</fullName>
        <ecNumber evidence="3">6.3.4.15</ecNumber>
    </submittedName>
</protein>
<dbReference type="AlphaFoldDB" id="A0A5C5WEX5"/>
<dbReference type="InterPro" id="IPR004143">
    <property type="entry name" value="BPL_LPL_catalytic"/>
</dbReference>
<dbReference type="Gene3D" id="3.30.930.10">
    <property type="entry name" value="Bira Bifunctional Protein, Domain 2"/>
    <property type="match status" value="1"/>
</dbReference>
<feature type="domain" description="BPL/LPL catalytic" evidence="2">
    <location>
        <begin position="17"/>
        <end position="221"/>
    </location>
</feature>
<sequence length="280" mass="29573">MFDLKRISECALLASLEHHAQIGSTNDRAKQLAAAPSATELPMLILADTQTAGRGRGENRWQSAPGALTFSLLLDPQRHGISADRLPAVSITTASAVCDLAETLAGVELKIKWPNDVVDQHGRKVAGILLEAPRSDRLVIGVGINLHSAPLLSATPLPLADRAEAVQTRSTAGQAAAALPGRQAVSLAELATGTALDPTITLCTLLDAFKEALARLARNDALLWREWNGRNALGGREVTLGSHDARHTGVCEGFAHNGALRLSEGETIREHLAGTVLAVR</sequence>